<name>A0A6G1J847_9PLEO</name>
<feature type="region of interest" description="Disordered" evidence="1">
    <location>
        <begin position="125"/>
        <end position="186"/>
    </location>
</feature>
<reference evidence="2" key="1">
    <citation type="journal article" date="2020" name="Stud. Mycol.">
        <title>101 Dothideomycetes genomes: a test case for predicting lifestyles and emergence of pathogens.</title>
        <authorList>
            <person name="Haridas S."/>
            <person name="Albert R."/>
            <person name="Binder M."/>
            <person name="Bloem J."/>
            <person name="Labutti K."/>
            <person name="Salamov A."/>
            <person name="Andreopoulos B."/>
            <person name="Baker S."/>
            <person name="Barry K."/>
            <person name="Bills G."/>
            <person name="Bluhm B."/>
            <person name="Cannon C."/>
            <person name="Castanera R."/>
            <person name="Culley D."/>
            <person name="Daum C."/>
            <person name="Ezra D."/>
            <person name="Gonzalez J."/>
            <person name="Henrissat B."/>
            <person name="Kuo A."/>
            <person name="Liang C."/>
            <person name="Lipzen A."/>
            <person name="Lutzoni F."/>
            <person name="Magnuson J."/>
            <person name="Mondo S."/>
            <person name="Nolan M."/>
            <person name="Ohm R."/>
            <person name="Pangilinan J."/>
            <person name="Park H.-J."/>
            <person name="Ramirez L."/>
            <person name="Alfaro M."/>
            <person name="Sun H."/>
            <person name="Tritt A."/>
            <person name="Yoshinaga Y."/>
            <person name="Zwiers L.-H."/>
            <person name="Turgeon B."/>
            <person name="Goodwin S."/>
            <person name="Spatafora J."/>
            <person name="Crous P."/>
            <person name="Grigoriev I."/>
        </authorList>
    </citation>
    <scope>NUCLEOTIDE SEQUENCE</scope>
    <source>
        <strain evidence="2">CBS 122367</strain>
    </source>
</reference>
<sequence length="587" mass="66557">MTTGYCTCNDPIINFVGDFFVKSVVEMGKVLEKVMCPTLMALDLVVEVGSAAIPGVGKATTVGMRTGVKTAKMFKMSMTLRMQQWSGQAWADLAKRILDFADAPDELVPGINYDEMPCARVKKASKKCKEKNGESDNDSTPSKTKDNNQPTQTNNQPSKTSDQPTKTSDQPSRTRSQSSSITPSMVATAKVDCAAIGRNDMEVLSEENPSIYGDLPEKRAVGTALQSRHLEVRTLNQKKGQACNHDFRAKSIQLLRMSSWYVKPVLEGRGKTANGFNEMNDCSDYGFGEQKITGTKDYDTEHVLEWSMVWNFFDTINLHADFKSGFNHPDPDEKQENKLDFCHYWFVSWDWPARDVIPNPDPSALATAPGSSPLTQTPFQWPNEAYPFIESKKGRRAHDNEFVLLQKRINSEAKKAPLAQPRIAIQRLRIVVGAFLYMKEKKVNDNLVDQVDRIGAQLEILENALAKKPRTVEREEAEPDQNGVYWKRIVTFKNWTPLKLKEMWFAYMDGIYKNANVKTTAFMDANLAKLKTEYSDQKLIKQEQVEKEKDNKKKEELASEKKLRDDMKGYIAKLEEHCDKSKNWPKP</sequence>
<protein>
    <submittedName>
        <fullName evidence="2">Uncharacterized protein</fullName>
    </submittedName>
</protein>
<dbReference type="AlphaFoldDB" id="A0A6G1J847"/>
<evidence type="ECO:0000256" key="1">
    <source>
        <dbReference type="SAM" id="MobiDB-lite"/>
    </source>
</evidence>
<evidence type="ECO:0000313" key="3">
    <source>
        <dbReference type="Proteomes" id="UP000799291"/>
    </source>
</evidence>
<evidence type="ECO:0000313" key="2">
    <source>
        <dbReference type="EMBL" id="KAF2686380.1"/>
    </source>
</evidence>
<accession>A0A6G1J847</accession>
<proteinExistence type="predicted"/>
<keyword evidence="3" id="KW-1185">Reference proteome</keyword>
<feature type="compositionally biased region" description="Polar residues" evidence="1">
    <location>
        <begin position="158"/>
        <end position="185"/>
    </location>
</feature>
<feature type="compositionally biased region" description="Low complexity" evidence="1">
    <location>
        <begin position="147"/>
        <end position="157"/>
    </location>
</feature>
<gene>
    <name evidence="2" type="ORF">K458DRAFT_387388</name>
</gene>
<dbReference type="Proteomes" id="UP000799291">
    <property type="component" value="Unassembled WGS sequence"/>
</dbReference>
<dbReference type="EMBL" id="MU005577">
    <property type="protein sequence ID" value="KAF2686380.1"/>
    <property type="molecule type" value="Genomic_DNA"/>
</dbReference>
<dbReference type="OrthoDB" id="3762642at2759"/>
<organism evidence="2 3">
    <name type="scientific">Lentithecium fluviatile CBS 122367</name>
    <dbReference type="NCBI Taxonomy" id="1168545"/>
    <lineage>
        <taxon>Eukaryota</taxon>
        <taxon>Fungi</taxon>
        <taxon>Dikarya</taxon>
        <taxon>Ascomycota</taxon>
        <taxon>Pezizomycotina</taxon>
        <taxon>Dothideomycetes</taxon>
        <taxon>Pleosporomycetidae</taxon>
        <taxon>Pleosporales</taxon>
        <taxon>Massarineae</taxon>
        <taxon>Lentitheciaceae</taxon>
        <taxon>Lentithecium</taxon>
    </lineage>
</organism>